<dbReference type="InterPro" id="IPR009022">
    <property type="entry name" value="EFG_III"/>
</dbReference>
<evidence type="ECO:0000256" key="6">
    <source>
        <dbReference type="ARBA" id="ARBA00024731"/>
    </source>
</evidence>
<dbReference type="SUPFAM" id="SSF52540">
    <property type="entry name" value="P-loop containing nucleoside triphosphate hydrolases"/>
    <property type="match status" value="1"/>
</dbReference>
<dbReference type="NCBIfam" id="TIGR00231">
    <property type="entry name" value="small_GTP"/>
    <property type="match status" value="1"/>
</dbReference>
<protein>
    <recommendedName>
        <fullName evidence="7 8">Elongation factor G</fullName>
        <shortName evidence="7">EF-G</shortName>
    </recommendedName>
</protein>
<evidence type="ECO:0000256" key="1">
    <source>
        <dbReference type="ARBA" id="ARBA00005870"/>
    </source>
</evidence>
<dbReference type="SUPFAM" id="SSF54211">
    <property type="entry name" value="Ribosomal protein S5 domain 2-like"/>
    <property type="match status" value="1"/>
</dbReference>
<dbReference type="InterPro" id="IPR005517">
    <property type="entry name" value="Transl_elong_EFG/EF2_IV"/>
</dbReference>
<comment type="similarity">
    <text evidence="1 7">Belongs to the TRAFAC class translation factor GTPase superfamily. Classic translation factor GTPase family. EF-G/EF-2 subfamily.</text>
</comment>
<feature type="binding site" evidence="7">
    <location>
        <begin position="82"/>
        <end position="86"/>
    </location>
    <ligand>
        <name>GTP</name>
        <dbReference type="ChEBI" id="CHEBI:37565"/>
    </ligand>
</feature>
<proteinExistence type="inferred from homology"/>
<dbReference type="NCBIfam" id="TIGR00484">
    <property type="entry name" value="EF-G"/>
    <property type="match status" value="1"/>
</dbReference>
<dbReference type="PANTHER" id="PTHR43636">
    <property type="entry name" value="ELONGATION FACTOR G, MITOCHONDRIAL"/>
    <property type="match status" value="1"/>
</dbReference>
<dbReference type="InterPro" id="IPR009000">
    <property type="entry name" value="Transl_B-barrel_sf"/>
</dbReference>
<feature type="domain" description="Tr-type G" evidence="9">
    <location>
        <begin position="6"/>
        <end position="282"/>
    </location>
</feature>
<dbReference type="Proteomes" id="UP001160301">
    <property type="component" value="Unassembled WGS sequence"/>
</dbReference>
<evidence type="ECO:0000256" key="4">
    <source>
        <dbReference type="ARBA" id="ARBA00022917"/>
    </source>
</evidence>
<dbReference type="PROSITE" id="PS51722">
    <property type="entry name" value="G_TR_2"/>
    <property type="match status" value="1"/>
</dbReference>
<dbReference type="InterPro" id="IPR000795">
    <property type="entry name" value="T_Tr_GTP-bd_dom"/>
</dbReference>
<dbReference type="InterPro" id="IPR000640">
    <property type="entry name" value="EFG_V-like"/>
</dbReference>
<dbReference type="Gene3D" id="3.40.50.300">
    <property type="entry name" value="P-loop containing nucleotide triphosphate hydrolases"/>
    <property type="match status" value="1"/>
</dbReference>
<feature type="binding site" evidence="7">
    <location>
        <begin position="136"/>
        <end position="139"/>
    </location>
    <ligand>
        <name>GTP</name>
        <dbReference type="ChEBI" id="CHEBI:37565"/>
    </ligand>
</feature>
<keyword evidence="4 7" id="KW-0648">Protein biosynthesis</keyword>
<dbReference type="InterPro" id="IPR005225">
    <property type="entry name" value="Small_GTP-bd"/>
</dbReference>
<name>A0ABT6NNU7_9BACT</name>
<dbReference type="PANTHER" id="PTHR43636:SF2">
    <property type="entry name" value="ELONGATION FACTOR G, MITOCHONDRIAL"/>
    <property type="match status" value="1"/>
</dbReference>
<dbReference type="GO" id="GO:0003746">
    <property type="term" value="F:translation elongation factor activity"/>
    <property type="evidence" value="ECO:0007669"/>
    <property type="project" value="UniProtKB-KW"/>
</dbReference>
<dbReference type="PRINTS" id="PR00315">
    <property type="entry name" value="ELONGATNFCT"/>
</dbReference>
<dbReference type="Gene3D" id="3.30.230.10">
    <property type="match status" value="1"/>
</dbReference>
<evidence type="ECO:0000259" key="9">
    <source>
        <dbReference type="PROSITE" id="PS51722"/>
    </source>
</evidence>
<comment type="function">
    <text evidence="6 7">Catalyzes the GTP-dependent ribosomal translocation step during translation elongation. During this step, the ribosome changes from the pre-translocational (PRE) to the post-translocational (POST) state as the newly formed A-site-bound peptidyl-tRNA and P-site-bound deacylated tRNA move to the P and E sites, respectively. Catalyzes the coordinated movement of the two tRNA molecules, the mRNA and conformational changes in the ribosome.</text>
</comment>
<keyword evidence="11" id="KW-1185">Reference proteome</keyword>
<dbReference type="RefSeq" id="WP_136967018.1">
    <property type="nucleotide sequence ID" value="NZ_JARZHI010000007.1"/>
</dbReference>
<organism evidence="10 11">
    <name type="scientific">Polyangium sorediatum</name>
    <dbReference type="NCBI Taxonomy" id="889274"/>
    <lineage>
        <taxon>Bacteria</taxon>
        <taxon>Pseudomonadati</taxon>
        <taxon>Myxococcota</taxon>
        <taxon>Polyangia</taxon>
        <taxon>Polyangiales</taxon>
        <taxon>Polyangiaceae</taxon>
        <taxon>Polyangium</taxon>
    </lineage>
</organism>
<dbReference type="InterPro" id="IPR004161">
    <property type="entry name" value="EFTu-like_2"/>
</dbReference>
<dbReference type="CDD" id="cd01434">
    <property type="entry name" value="EFG_mtEFG1_IV"/>
    <property type="match status" value="1"/>
</dbReference>
<dbReference type="CDD" id="cd01886">
    <property type="entry name" value="EF-G"/>
    <property type="match status" value="1"/>
</dbReference>
<reference evidence="10 11" key="1">
    <citation type="submission" date="2023-04" db="EMBL/GenBank/DDBJ databases">
        <title>The genome sequence of Polyangium sorediatum DSM14670.</title>
        <authorList>
            <person name="Zhang X."/>
        </authorList>
    </citation>
    <scope>NUCLEOTIDE SEQUENCE [LARGE SCALE GENOMIC DNA]</scope>
    <source>
        <strain evidence="10 11">DSM 14670</strain>
    </source>
</reference>
<evidence type="ECO:0000256" key="2">
    <source>
        <dbReference type="ARBA" id="ARBA00022741"/>
    </source>
</evidence>
<dbReference type="SUPFAM" id="SSF54980">
    <property type="entry name" value="EF-G C-terminal domain-like"/>
    <property type="match status" value="2"/>
</dbReference>
<dbReference type="Gene3D" id="2.40.30.10">
    <property type="entry name" value="Translation factors"/>
    <property type="match status" value="1"/>
</dbReference>
<keyword evidence="2 7" id="KW-0547">Nucleotide-binding</keyword>
<dbReference type="SMART" id="SM00889">
    <property type="entry name" value="EFG_IV"/>
    <property type="match status" value="1"/>
</dbReference>
<dbReference type="InterPro" id="IPR031157">
    <property type="entry name" value="G_TR_CS"/>
</dbReference>
<dbReference type="Pfam" id="PF03764">
    <property type="entry name" value="EFG_IV"/>
    <property type="match status" value="1"/>
</dbReference>
<dbReference type="InterPro" id="IPR014721">
    <property type="entry name" value="Ribsml_uS5_D2-typ_fold_subgr"/>
</dbReference>
<dbReference type="InterPro" id="IPR027417">
    <property type="entry name" value="P-loop_NTPase"/>
</dbReference>
<dbReference type="HAMAP" id="MF_00054_B">
    <property type="entry name" value="EF_G_EF_2_B"/>
    <property type="match status" value="1"/>
</dbReference>
<dbReference type="Pfam" id="PF00679">
    <property type="entry name" value="EFG_C"/>
    <property type="match status" value="1"/>
</dbReference>
<sequence>MISDLSRLRNIGISAHIDSGKTTLTERILFYTKRIHAIHDVKGKDGVGAKMDSMDLERERGITIQSAATFCTWGNTQINIIDTPGHVDFTIEVERSLRVLDGAILVLCSVAGVQSQSLTVDRQMRRYGVPRIAFVNKCDRAGANPLRARDQLREKLNLNPVLLQLPLGLEDKFEGVVDLIKMKAFRFEGANGEKILEAEVPAEMKAEAQKCREEMLDALSMFSDELTEAMLEEKVTEDLINKAIRSATINLQIVPVMMGSAYKNKAVQLLLNAVTTFLPCPTDVTNHAVDLEKDEAKIALESDSDKPLVMLAFKLEDGRFGQLSYLRVYQGTISKGKEITNTRTGKRHKVGRLVRMHSDEMEDIDSAGAGDIVAMFGVDCNSGDTFTDGTLSVAMTSMHVPEPVISLTVTPKDNKAQVNMSKALKRFTKEDPTFRVGSDPETNETIVQGMGELHLDVYIERMKREYGAEVVTSPPRVAYRETITRRVEFNYTHKKQTGGSGQYGKVAGFMEPFEEGFEFVDDITGGSIPKEFISSCDKGFRSMLAKGLVIHAPVTGVRVTINDGAAHAVDSSDIAFQEASRGAWREAYPKAGPQILEPLMKVAAESPAEFQGGVVGILMQRRGIIIGTTESEGFCRVEAEVPLAEMFGFSTVLRSATQGKAEFTMEFSRYAPVPGAISEELIKKHKEELAKKGK</sequence>
<keyword evidence="3 7" id="KW-0251">Elongation factor</keyword>
<evidence type="ECO:0000256" key="7">
    <source>
        <dbReference type="HAMAP-Rule" id="MF_00054"/>
    </source>
</evidence>
<dbReference type="InterPro" id="IPR047872">
    <property type="entry name" value="EFG_IV"/>
</dbReference>
<dbReference type="CDD" id="cd04091">
    <property type="entry name" value="mtEFG1_II_like"/>
    <property type="match status" value="1"/>
</dbReference>
<accession>A0ABT6NNU7</accession>
<dbReference type="InterPro" id="IPR035647">
    <property type="entry name" value="EFG_III/V"/>
</dbReference>
<evidence type="ECO:0000313" key="11">
    <source>
        <dbReference type="Proteomes" id="UP001160301"/>
    </source>
</evidence>
<dbReference type="SMART" id="SM00838">
    <property type="entry name" value="EFG_C"/>
    <property type="match status" value="1"/>
</dbReference>
<dbReference type="PROSITE" id="PS00301">
    <property type="entry name" value="G_TR_1"/>
    <property type="match status" value="1"/>
</dbReference>
<dbReference type="InterPro" id="IPR004540">
    <property type="entry name" value="Transl_elong_EFG/EF2"/>
</dbReference>
<dbReference type="InterPro" id="IPR041095">
    <property type="entry name" value="EFG_II"/>
</dbReference>
<dbReference type="Pfam" id="PF00009">
    <property type="entry name" value="GTP_EFTU"/>
    <property type="match status" value="1"/>
</dbReference>
<evidence type="ECO:0000256" key="5">
    <source>
        <dbReference type="ARBA" id="ARBA00023134"/>
    </source>
</evidence>
<dbReference type="Gene3D" id="3.30.70.240">
    <property type="match status" value="1"/>
</dbReference>
<dbReference type="Pfam" id="PF03144">
    <property type="entry name" value="GTP_EFTU_D2"/>
    <property type="match status" value="1"/>
</dbReference>
<evidence type="ECO:0000256" key="3">
    <source>
        <dbReference type="ARBA" id="ARBA00022768"/>
    </source>
</evidence>
<comment type="caution">
    <text evidence="10">The sequence shown here is derived from an EMBL/GenBank/DDBJ whole genome shotgun (WGS) entry which is preliminary data.</text>
</comment>
<feature type="binding site" evidence="7">
    <location>
        <begin position="15"/>
        <end position="22"/>
    </location>
    <ligand>
        <name>GTP</name>
        <dbReference type="ChEBI" id="CHEBI:37565"/>
    </ligand>
</feature>
<gene>
    <name evidence="7 10" type="primary">fusA</name>
    <name evidence="10" type="ORF">QHF89_10850</name>
</gene>
<dbReference type="EMBL" id="JARZHI010000007">
    <property type="protein sequence ID" value="MDI1429998.1"/>
    <property type="molecule type" value="Genomic_DNA"/>
</dbReference>
<dbReference type="NCBIfam" id="NF009381">
    <property type="entry name" value="PRK12740.1-5"/>
    <property type="match status" value="1"/>
</dbReference>
<keyword evidence="5 7" id="KW-0342">GTP-binding</keyword>
<dbReference type="InterPro" id="IPR020568">
    <property type="entry name" value="Ribosomal_Su5_D2-typ_SF"/>
</dbReference>
<dbReference type="CDD" id="cd16262">
    <property type="entry name" value="EFG_III"/>
    <property type="match status" value="1"/>
</dbReference>
<evidence type="ECO:0000256" key="8">
    <source>
        <dbReference type="NCBIfam" id="TIGR00484"/>
    </source>
</evidence>
<keyword evidence="7" id="KW-0963">Cytoplasm</keyword>
<dbReference type="Gene3D" id="3.30.70.870">
    <property type="entry name" value="Elongation Factor G (Translational Gtpase), domain 3"/>
    <property type="match status" value="1"/>
</dbReference>
<comment type="subcellular location">
    <subcellularLocation>
        <location evidence="7">Cytoplasm</location>
    </subcellularLocation>
</comment>
<dbReference type="SUPFAM" id="SSF50447">
    <property type="entry name" value="Translation proteins"/>
    <property type="match status" value="1"/>
</dbReference>
<evidence type="ECO:0000313" key="10">
    <source>
        <dbReference type="EMBL" id="MDI1429998.1"/>
    </source>
</evidence>
<dbReference type="Pfam" id="PF14492">
    <property type="entry name" value="EFG_III"/>
    <property type="match status" value="1"/>
</dbReference>